<feature type="compositionally biased region" description="Polar residues" evidence="1">
    <location>
        <begin position="11"/>
        <end position="20"/>
    </location>
</feature>
<dbReference type="EMBL" id="BAAALD010000088">
    <property type="protein sequence ID" value="GAA1113459.1"/>
    <property type="molecule type" value="Genomic_DNA"/>
</dbReference>
<evidence type="ECO:0000313" key="3">
    <source>
        <dbReference type="Proteomes" id="UP001499987"/>
    </source>
</evidence>
<evidence type="ECO:0000313" key="2">
    <source>
        <dbReference type="EMBL" id="GAA1113459.1"/>
    </source>
</evidence>
<evidence type="ECO:0000256" key="1">
    <source>
        <dbReference type="SAM" id="MobiDB-lite"/>
    </source>
</evidence>
<reference evidence="2 3" key="1">
    <citation type="journal article" date="2019" name="Int. J. Syst. Evol. Microbiol.">
        <title>The Global Catalogue of Microorganisms (GCM) 10K type strain sequencing project: providing services to taxonomists for standard genome sequencing and annotation.</title>
        <authorList>
            <consortium name="The Broad Institute Genomics Platform"/>
            <consortium name="The Broad Institute Genome Sequencing Center for Infectious Disease"/>
            <person name="Wu L."/>
            <person name="Ma J."/>
        </authorList>
    </citation>
    <scope>NUCLEOTIDE SEQUENCE [LARGE SCALE GENOMIC DNA]</scope>
    <source>
        <strain evidence="2 3">JCM 13002</strain>
    </source>
</reference>
<protein>
    <submittedName>
        <fullName evidence="2">Uncharacterized protein</fullName>
    </submittedName>
</protein>
<sequence length="51" mass="5117">MLPPTGPVQVGQESNGSTGRADSIPGRPDECPTGDCPTDDCPTDDCPTGGD</sequence>
<comment type="caution">
    <text evidence="2">The sequence shown here is derived from an EMBL/GenBank/DDBJ whole genome shotgun (WGS) entry which is preliminary data.</text>
</comment>
<keyword evidence="3" id="KW-1185">Reference proteome</keyword>
<feature type="region of interest" description="Disordered" evidence="1">
    <location>
        <begin position="1"/>
        <end position="51"/>
    </location>
</feature>
<accession>A0ABN1U3W4</accession>
<proteinExistence type="predicted"/>
<organism evidence="2 3">
    <name type="scientific">Kitasatospora arboriphila</name>
    <dbReference type="NCBI Taxonomy" id="258052"/>
    <lineage>
        <taxon>Bacteria</taxon>
        <taxon>Bacillati</taxon>
        <taxon>Actinomycetota</taxon>
        <taxon>Actinomycetes</taxon>
        <taxon>Kitasatosporales</taxon>
        <taxon>Streptomycetaceae</taxon>
        <taxon>Kitasatospora</taxon>
    </lineage>
</organism>
<name>A0ABN1U3W4_9ACTN</name>
<dbReference type="Proteomes" id="UP001499987">
    <property type="component" value="Unassembled WGS sequence"/>
</dbReference>
<gene>
    <name evidence="2" type="ORF">GCM10009663_62880</name>
</gene>